<keyword evidence="5" id="KW-0862">Zinc</keyword>
<dbReference type="PANTHER" id="PTHR42978:SF2">
    <property type="entry name" value="102 KBASES UNSTABLE REGION: FROM 1 TO 119443"/>
    <property type="match status" value="1"/>
</dbReference>
<evidence type="ECO:0000256" key="1">
    <source>
        <dbReference type="ARBA" id="ARBA00001947"/>
    </source>
</evidence>
<evidence type="ECO:0000313" key="8">
    <source>
        <dbReference type="Proteomes" id="UP000607197"/>
    </source>
</evidence>
<gene>
    <name evidence="7" type="ORF">GCM10009039_12750</name>
</gene>
<keyword evidence="3" id="KW-0479">Metal-binding</keyword>
<dbReference type="Gene3D" id="3.60.15.10">
    <property type="entry name" value="Ribonuclease Z/Hydroxyacylglutathione hydrolase-like"/>
    <property type="match status" value="1"/>
</dbReference>
<comment type="cofactor">
    <cofactor evidence="1">
        <name>Zn(2+)</name>
        <dbReference type="ChEBI" id="CHEBI:29105"/>
    </cofactor>
</comment>
<dbReference type="OrthoDB" id="7773at2157"/>
<dbReference type="CDD" id="cd07729">
    <property type="entry name" value="AHL_lactonase_MBL-fold"/>
    <property type="match status" value="1"/>
</dbReference>
<dbReference type="InterPro" id="IPR036866">
    <property type="entry name" value="RibonucZ/Hydroxyglut_hydro"/>
</dbReference>
<dbReference type="InterPro" id="IPR051013">
    <property type="entry name" value="MBL_superfamily_lactonases"/>
</dbReference>
<name>A0A830FHL2_9EURY</name>
<evidence type="ECO:0000256" key="4">
    <source>
        <dbReference type="ARBA" id="ARBA00022801"/>
    </source>
</evidence>
<evidence type="ECO:0000256" key="5">
    <source>
        <dbReference type="ARBA" id="ARBA00022833"/>
    </source>
</evidence>
<reference evidence="7" key="2">
    <citation type="submission" date="2020-09" db="EMBL/GenBank/DDBJ databases">
        <authorList>
            <person name="Sun Q."/>
            <person name="Ohkuma M."/>
        </authorList>
    </citation>
    <scope>NUCLEOTIDE SEQUENCE</scope>
    <source>
        <strain evidence="7">JCM 19596</strain>
    </source>
</reference>
<reference evidence="7" key="1">
    <citation type="journal article" date="2014" name="Int. J. Syst. Evol. Microbiol.">
        <title>Complete genome sequence of Corynebacterium casei LMG S-19264T (=DSM 44701T), isolated from a smear-ripened cheese.</title>
        <authorList>
            <consortium name="US DOE Joint Genome Institute (JGI-PGF)"/>
            <person name="Walter F."/>
            <person name="Albersmeier A."/>
            <person name="Kalinowski J."/>
            <person name="Ruckert C."/>
        </authorList>
    </citation>
    <scope>NUCLEOTIDE SEQUENCE</scope>
    <source>
        <strain evidence="7">JCM 19596</strain>
    </source>
</reference>
<evidence type="ECO:0000313" key="7">
    <source>
        <dbReference type="EMBL" id="GGL56012.1"/>
    </source>
</evidence>
<dbReference type="Pfam" id="PF00753">
    <property type="entry name" value="Lactamase_B"/>
    <property type="match status" value="1"/>
</dbReference>
<keyword evidence="8" id="KW-1185">Reference proteome</keyword>
<dbReference type="SUPFAM" id="SSF56281">
    <property type="entry name" value="Metallo-hydrolase/oxidoreductase"/>
    <property type="match status" value="1"/>
</dbReference>
<evidence type="ECO:0000256" key="3">
    <source>
        <dbReference type="ARBA" id="ARBA00022723"/>
    </source>
</evidence>
<accession>A0A830FHL2</accession>
<protein>
    <submittedName>
        <fullName evidence="7">MBL fold metallo-hydrolase</fullName>
    </submittedName>
</protein>
<comment type="similarity">
    <text evidence="2">Belongs to the metallo-beta-lactamase superfamily.</text>
</comment>
<dbReference type="AlphaFoldDB" id="A0A830FHL2"/>
<evidence type="ECO:0000256" key="2">
    <source>
        <dbReference type="ARBA" id="ARBA00007749"/>
    </source>
</evidence>
<comment type="caution">
    <text evidence="7">The sequence shown here is derived from an EMBL/GenBank/DDBJ whole genome shotgun (WGS) entry which is preliminary data.</text>
</comment>
<dbReference type="GO" id="GO:0016787">
    <property type="term" value="F:hydrolase activity"/>
    <property type="evidence" value="ECO:0007669"/>
    <property type="project" value="UniProtKB-KW"/>
</dbReference>
<organism evidence="7 8">
    <name type="scientific">Halocalculus aciditolerans</name>
    <dbReference type="NCBI Taxonomy" id="1383812"/>
    <lineage>
        <taxon>Archaea</taxon>
        <taxon>Methanobacteriati</taxon>
        <taxon>Methanobacteriota</taxon>
        <taxon>Stenosarchaea group</taxon>
        <taxon>Halobacteria</taxon>
        <taxon>Halobacteriales</taxon>
        <taxon>Halobacteriaceae</taxon>
        <taxon>Halocalculus</taxon>
    </lineage>
</organism>
<dbReference type="PANTHER" id="PTHR42978">
    <property type="entry name" value="QUORUM-QUENCHING LACTONASE YTNP-RELATED-RELATED"/>
    <property type="match status" value="1"/>
</dbReference>
<dbReference type="EMBL" id="BMPG01000001">
    <property type="protein sequence ID" value="GGL56012.1"/>
    <property type="molecule type" value="Genomic_DNA"/>
</dbReference>
<feature type="domain" description="Metallo-beta-lactamase" evidence="6">
    <location>
        <begin position="43"/>
        <end position="253"/>
    </location>
</feature>
<proteinExistence type="inferred from homology"/>
<dbReference type="Proteomes" id="UP000607197">
    <property type="component" value="Unassembled WGS sequence"/>
</dbReference>
<dbReference type="GO" id="GO:0046872">
    <property type="term" value="F:metal ion binding"/>
    <property type="evidence" value="ECO:0007669"/>
    <property type="project" value="UniProtKB-KW"/>
</dbReference>
<dbReference type="RefSeq" id="WP_188976981.1">
    <property type="nucleotide sequence ID" value="NZ_BMPG01000001.1"/>
</dbReference>
<keyword evidence="4 7" id="KW-0378">Hydrolase</keyword>
<sequence>MVDIDVHVLDRGHITADRAFMIDGDAMGTLDAPQPEHHVIESPVYNLLLDTPDGVVLWDTGSHPDAGDGYWPDHLYSVFAHEDASEHTLPGELDRHGYDLDDIDAVVMSHLHLDHAGGLRHFDGTDVPVYVHEREIEYAYRSANTATGSVAYFQPDFDHDLNWQVVTGERTQYFAGVEFLHLPGHTPGLLGLLLHRDEGTLVVAGDEVYRRENYEQGVPMSAGLLSGLDDWRESRARVQDLARRHDAPVFCGHDQRDVDQLEAIVE</sequence>
<dbReference type="InterPro" id="IPR001279">
    <property type="entry name" value="Metallo-B-lactamas"/>
</dbReference>
<dbReference type="SMART" id="SM00849">
    <property type="entry name" value="Lactamase_B"/>
    <property type="match status" value="1"/>
</dbReference>
<evidence type="ECO:0000259" key="6">
    <source>
        <dbReference type="SMART" id="SM00849"/>
    </source>
</evidence>